<dbReference type="InterPro" id="IPR009784">
    <property type="entry name" value="DUF1349"/>
</dbReference>
<reference evidence="1" key="1">
    <citation type="submission" date="2024-06" db="EMBL/GenBank/DDBJ databases">
        <title>Draft Genome Sequence of Deinococcus sonorensis Type Strain KR-87, a Biofilm Producing Representative of the Genus Deinococcus.</title>
        <authorList>
            <person name="Boren L.S."/>
            <person name="Grosso R.A."/>
            <person name="Hugenberg-Cox A.N."/>
            <person name="Hill J.T.E."/>
            <person name="Albert C.M."/>
            <person name="Tuohy J.M."/>
        </authorList>
    </citation>
    <scope>NUCLEOTIDE SEQUENCE</scope>
    <source>
        <strain evidence="1">KR-87</strain>
        <plasmid evidence="1">pDson04</plasmid>
    </source>
</reference>
<dbReference type="InterPro" id="IPR015987">
    <property type="entry name" value="UCP022704"/>
</dbReference>
<sequence length="190" mass="21747">MPQTASWSELQWFNEPTWRVQDDVLQVRTARETDFWRATYYGFVRDSGHVLHTAPLGEFTAQVCVEGNYQALYDQAGLMLRSSPECWVKTGVEFVNEQQLSAVVTRDYSDWNVRPIGMPERVDLKVTRVGDAVRVHARVPGGDWTLLRLAYYPPDLPAVVGVYACSPQREGFEVRFSDFTVGPPEQQRPY</sequence>
<keyword evidence="1" id="KW-0614">Plasmid</keyword>
<dbReference type="PANTHER" id="PTHR35332">
    <property type="entry name" value="REGULATION OF ENOLASE PROTEIN 1"/>
    <property type="match status" value="1"/>
</dbReference>
<dbReference type="Gene3D" id="2.60.120.200">
    <property type="match status" value="1"/>
</dbReference>
<dbReference type="KEGG" id="dsc:ABOD76_01150"/>
<dbReference type="Pfam" id="PF07081">
    <property type="entry name" value="DUF1349"/>
    <property type="match status" value="1"/>
</dbReference>
<gene>
    <name evidence="1" type="ORF">ABOD76_01150</name>
</gene>
<organism evidence="1">
    <name type="scientific">Deinococcus sonorensis KR-87</name>
    <dbReference type="NCBI Taxonomy" id="694439"/>
    <lineage>
        <taxon>Bacteria</taxon>
        <taxon>Thermotogati</taxon>
        <taxon>Deinococcota</taxon>
        <taxon>Deinococci</taxon>
        <taxon>Deinococcales</taxon>
        <taxon>Deinococcaceae</taxon>
        <taxon>Deinococcus</taxon>
    </lineage>
</organism>
<dbReference type="PIRSF" id="PIRSF022704">
    <property type="entry name" value="UCP022704"/>
    <property type="match status" value="1"/>
</dbReference>
<dbReference type="RefSeq" id="WP_350240795.1">
    <property type="nucleotide sequence ID" value="NZ_CP158296.1"/>
</dbReference>
<dbReference type="InterPro" id="IPR013320">
    <property type="entry name" value="ConA-like_dom_sf"/>
</dbReference>
<geneLocation type="plasmid" evidence="1">
    <name>pDson04</name>
</geneLocation>
<protein>
    <submittedName>
        <fullName evidence="1">DUF1349 domain-containing protein</fullName>
    </submittedName>
</protein>
<name>A0AAU7U524_9DEIO</name>
<dbReference type="EMBL" id="CP158296">
    <property type="protein sequence ID" value="XBV83364.1"/>
    <property type="molecule type" value="Genomic_DNA"/>
</dbReference>
<proteinExistence type="predicted"/>
<dbReference type="PANTHER" id="PTHR35332:SF2">
    <property type="entry name" value="REGULATION OF ENOLASE PROTEIN 1"/>
    <property type="match status" value="1"/>
</dbReference>
<dbReference type="AlphaFoldDB" id="A0AAU7U524"/>
<evidence type="ECO:0000313" key="1">
    <source>
        <dbReference type="EMBL" id="XBV83364.1"/>
    </source>
</evidence>
<accession>A0AAU7U524</accession>
<dbReference type="SUPFAM" id="SSF49899">
    <property type="entry name" value="Concanavalin A-like lectins/glucanases"/>
    <property type="match status" value="1"/>
</dbReference>